<dbReference type="Pfam" id="PF02415">
    <property type="entry name" value="Chlam_PMP"/>
    <property type="match status" value="1"/>
</dbReference>
<reference evidence="11 12" key="1">
    <citation type="submission" date="2022-04" db="EMBL/GenBank/DDBJ databases">
        <title>Positive selection, recombination, and allopatry shape intraspecific diversity of widespread and dominant cyanobacteria.</title>
        <authorList>
            <person name="Wei J."/>
            <person name="Shu W."/>
            <person name="Hu C."/>
        </authorList>
    </citation>
    <scope>NUCLEOTIDE SEQUENCE [LARGE SCALE GENOMIC DNA]</scope>
    <source>
        <strain evidence="11 12">AS-A4</strain>
    </source>
</reference>
<dbReference type="InterPro" id="IPR012334">
    <property type="entry name" value="Pectin_lyas_fold"/>
</dbReference>
<keyword evidence="8" id="KW-0472">Membrane</keyword>
<keyword evidence="7" id="KW-0378">Hydrolase</keyword>
<keyword evidence="9" id="KW-0325">Glycoprotein</keyword>
<dbReference type="InterPro" id="IPR028994">
    <property type="entry name" value="Integrin_alpha_N"/>
</dbReference>
<evidence type="ECO:0000256" key="4">
    <source>
        <dbReference type="ARBA" id="ARBA00022525"/>
    </source>
</evidence>
<evidence type="ECO:0000256" key="2">
    <source>
        <dbReference type="ARBA" id="ARBA00004442"/>
    </source>
</evidence>
<name>A0ABV0KRQ7_9CYAN</name>
<evidence type="ECO:0000256" key="6">
    <source>
        <dbReference type="ARBA" id="ARBA00022737"/>
    </source>
</evidence>
<dbReference type="EMBL" id="JAMPLM010000047">
    <property type="protein sequence ID" value="MEP1061913.1"/>
    <property type="molecule type" value="Genomic_DNA"/>
</dbReference>
<dbReference type="InterPro" id="IPR059226">
    <property type="entry name" value="Choice_anch_Q_dom"/>
</dbReference>
<evidence type="ECO:0000256" key="5">
    <source>
        <dbReference type="ARBA" id="ARBA00022729"/>
    </source>
</evidence>
<evidence type="ECO:0000256" key="7">
    <source>
        <dbReference type="ARBA" id="ARBA00022801"/>
    </source>
</evidence>
<dbReference type="InterPro" id="IPR013519">
    <property type="entry name" value="Int_alpha_beta-p"/>
</dbReference>
<dbReference type="SUPFAM" id="SSF69318">
    <property type="entry name" value="Integrin alpha N-terminal domain"/>
    <property type="match status" value="2"/>
</dbReference>
<dbReference type="Gene3D" id="2.130.10.130">
    <property type="entry name" value="Integrin alpha, N-terminal"/>
    <property type="match status" value="4"/>
</dbReference>
<proteinExistence type="predicted"/>
<dbReference type="RefSeq" id="WP_190450201.1">
    <property type="nucleotide sequence ID" value="NZ_JAMPLM010000047.1"/>
</dbReference>
<dbReference type="InterPro" id="IPR013517">
    <property type="entry name" value="FG-GAP"/>
</dbReference>
<keyword evidence="5" id="KW-0732">Signal</keyword>
<dbReference type="Pfam" id="PF13517">
    <property type="entry name" value="FG-GAP_3"/>
    <property type="match status" value="1"/>
</dbReference>
<evidence type="ECO:0000313" key="12">
    <source>
        <dbReference type="Proteomes" id="UP001476950"/>
    </source>
</evidence>
<comment type="caution">
    <text evidence="11">The sequence shown here is derived from an EMBL/GenBank/DDBJ whole genome shotgun (WGS) entry which is preliminary data.</text>
</comment>
<dbReference type="Pfam" id="PF01839">
    <property type="entry name" value="FG-GAP"/>
    <property type="match status" value="5"/>
</dbReference>
<dbReference type="NCBIfam" id="NF041518">
    <property type="entry name" value="choice_anch_Q"/>
    <property type="match status" value="1"/>
</dbReference>
<evidence type="ECO:0000256" key="3">
    <source>
        <dbReference type="ARBA" id="ARBA00004613"/>
    </source>
</evidence>
<accession>A0ABV0KRQ7</accession>
<evidence type="ECO:0000256" key="9">
    <source>
        <dbReference type="ARBA" id="ARBA00023180"/>
    </source>
</evidence>
<dbReference type="Proteomes" id="UP001476950">
    <property type="component" value="Unassembled WGS sequence"/>
</dbReference>
<organism evidence="11 12">
    <name type="scientific">Stenomitos frigidus AS-A4</name>
    <dbReference type="NCBI Taxonomy" id="2933935"/>
    <lineage>
        <taxon>Bacteria</taxon>
        <taxon>Bacillati</taxon>
        <taxon>Cyanobacteriota</taxon>
        <taxon>Cyanophyceae</taxon>
        <taxon>Leptolyngbyales</taxon>
        <taxon>Leptolyngbyaceae</taxon>
        <taxon>Stenomitos</taxon>
    </lineage>
</organism>
<evidence type="ECO:0000256" key="8">
    <source>
        <dbReference type="ARBA" id="ARBA00023136"/>
    </source>
</evidence>
<comment type="subcellular location">
    <subcellularLocation>
        <location evidence="1">Cell envelope</location>
    </subcellularLocation>
    <subcellularLocation>
        <location evidence="2">Cell outer membrane</location>
    </subcellularLocation>
    <subcellularLocation>
        <location evidence="3">Secreted</location>
    </subcellularLocation>
</comment>
<dbReference type="SMART" id="SM00191">
    <property type="entry name" value="Int_alpha"/>
    <property type="match status" value="7"/>
</dbReference>
<keyword evidence="12" id="KW-1185">Reference proteome</keyword>
<dbReference type="PROSITE" id="PS51470">
    <property type="entry name" value="FG_GAP"/>
    <property type="match status" value="5"/>
</dbReference>
<dbReference type="SUPFAM" id="SSF51126">
    <property type="entry name" value="Pectin lyase-like"/>
    <property type="match status" value="1"/>
</dbReference>
<evidence type="ECO:0000256" key="1">
    <source>
        <dbReference type="ARBA" id="ARBA00004196"/>
    </source>
</evidence>
<dbReference type="InterPro" id="IPR000413">
    <property type="entry name" value="Integrin_alpha"/>
</dbReference>
<dbReference type="PANTHER" id="PTHR23221:SF7">
    <property type="entry name" value="PHOSPHATIDYLINOSITOL-GLYCAN-SPECIFIC PHOSPHOLIPASE D"/>
    <property type="match status" value="1"/>
</dbReference>
<dbReference type="InterPro" id="IPR003368">
    <property type="entry name" value="POMP_repeat"/>
</dbReference>
<keyword evidence="10" id="KW-0998">Cell outer membrane</keyword>
<keyword evidence="4" id="KW-0964">Secreted</keyword>
<keyword evidence="6" id="KW-0677">Repeat</keyword>
<evidence type="ECO:0000313" key="11">
    <source>
        <dbReference type="EMBL" id="MEP1061913.1"/>
    </source>
</evidence>
<protein>
    <submittedName>
        <fullName evidence="11">FG-GAP-like repeat-containing protein</fullName>
    </submittedName>
</protein>
<dbReference type="Gene3D" id="2.160.20.10">
    <property type="entry name" value="Single-stranded right-handed beta-helix, Pectin lyase-like"/>
    <property type="match status" value="1"/>
</dbReference>
<dbReference type="PANTHER" id="PTHR23221">
    <property type="entry name" value="GLYCOSYLPHOSPHATIDYLINOSITOL PHOSPHOLIPASE D"/>
    <property type="match status" value="1"/>
</dbReference>
<gene>
    <name evidence="11" type="ORF">NDI38_26420</name>
</gene>
<sequence length="1046" mass="108682">MDFSCNSNLQNLQSQLNINPSNLLVQPHELQDPLLALGSTSSQASASYTPPPLFGVRSETWQQGAGSFPGAARNGFIASTGQGVSVYQRGDEFGQTVETGDFNGDGYMDLAIGSPGEGASKYSDDSNKKYDDYRYNGPGMVSVMYGSATGLSTTGIQTFQASGSIAFGRSLAAGDFNNDGKIDLAVGSGSGVHILNGTSNGLLQPGLLSATGSYALEVGDFNGDGTDDLAAGNPFANSEKGSVTIFHGTANVGLTSTSQIWSQDSAGILGAAEAAPDRRFNSKDEWGDRFGFSLAAGDFDGNGKDDLAIGTPGERFRMGGISNVPGGAVSVLYGSQSGLTRVMNQFWDQNGTEGSQFNLEGGIEAGDQFGYDVAAGDFNGDGIADLVIGVPGEDWSTSVNVDDSNGGAVAIIYGKRFQGLTNAGNQLIDQNSPGMAGGVEKDDRFGEALAVGDINHDGRSDLMVGAPGETEGSRRGGAFSVIVGSDRGLAPTINTLIDQRHITGASLEDADLFGAALATGDFDGNGSDDLAIGAPGEKVGSSLFNHAGEVSVVYGDKLLPTITVSSSNGVISEVSPNSEQFVLTKPGFGSAMAITLKSVGTAKLGVDFTVSGASINGDFVTVQMPYGSLFAPETRTAFQVTSLQDSLREGDERIEFVVVKGDRYTVAPSNLAGLTLKDPIPTVVDTLVDENDGNFSPGDVSLRELIEGSIAGTTITFAPELQGTITLNSQLLINKNLTIDGTGADRIRISGNNTSRVFEIANGATVNLEGLTIRDGFANGYSGGGVENYGTLNVSNSRFTNNRAVYGGGIHNVGTLTLNNSTVDNNTAIYHGGGIYVDWGTVAISNSTFSGNTANQEGGGIYQGDGTLTVDHSTITNNIANWSGSGIYHYRMGGTTTIGNSIVAENRTLSNPIGDAYGSFVSRGYNLIGDTTGTSDFVQIGDRYGFYGNPLNPQLSALQNNGGTTPTHALLTGSAAIDAGNPTNQSSDQRGQLVSNGRRDIGAFEFTAPLSLMDSGLPFEELPLDFINLPIAVSEFDWLMYLDSIN</sequence>
<dbReference type="InterPro" id="IPR011050">
    <property type="entry name" value="Pectin_lyase_fold/virulence"/>
</dbReference>
<dbReference type="PRINTS" id="PR01185">
    <property type="entry name" value="INTEGRINA"/>
</dbReference>
<evidence type="ECO:0000256" key="10">
    <source>
        <dbReference type="ARBA" id="ARBA00023237"/>
    </source>
</evidence>